<evidence type="ECO:0000256" key="6">
    <source>
        <dbReference type="ARBA" id="ARBA00014389"/>
    </source>
</evidence>
<dbReference type="GO" id="GO:0044177">
    <property type="term" value="C:host cell Golgi apparatus"/>
    <property type="evidence" value="ECO:0007669"/>
    <property type="project" value="UniProtKB-SubCell"/>
</dbReference>
<dbReference type="GO" id="GO:0019013">
    <property type="term" value="C:viral nucleocapsid"/>
    <property type="evidence" value="ECO:0007669"/>
    <property type="project" value="UniProtKB-KW"/>
</dbReference>
<sequence>MASWWTNNQQFMTDMQKLFAYQGFDALAVFAALEDAAKNPVVDKHRDYAMLVILAVERGANLANIKKKTSEDGKKRIDELISKYGLKSKPSKKNDLTLPRISLVLPWLTCSYMAYTTNHVVPVPMLPANYPPFMKNAAFANFIPIDDTIPGYERIKLGFALHQVYFGEQINPGDKQTKKEKAIKALKFIELGMKSPFLSNQVRHDHLLDWKIMTRANVVEAPVEEAAKIVDGW</sequence>
<evidence type="ECO:0000256" key="3">
    <source>
        <dbReference type="ARBA" id="ARBA00004192"/>
    </source>
</evidence>
<comment type="similarity">
    <text evidence="5">Belongs to the phlebovirus nucleocapsid protein family.</text>
</comment>
<dbReference type="EMBL" id="KF823816">
    <property type="protein sequence ID" value="AIB06815.1"/>
    <property type="molecule type" value="Viral_cRNA"/>
</dbReference>
<evidence type="ECO:0000256" key="9">
    <source>
        <dbReference type="ARBA" id="ARBA00023086"/>
    </source>
</evidence>
<proteinExistence type="inferred from homology"/>
<evidence type="ECO:0000256" key="8">
    <source>
        <dbReference type="ARBA" id="ARBA00022562"/>
    </source>
</evidence>
<evidence type="ECO:0000256" key="1">
    <source>
        <dbReference type="ARBA" id="ARBA00004136"/>
    </source>
</evidence>
<evidence type="ECO:0000256" key="10">
    <source>
        <dbReference type="ARBA" id="ARBA00023274"/>
    </source>
</evidence>
<keyword evidence="9 13" id="KW-0543">Viral nucleoprotein</keyword>
<evidence type="ECO:0000313" key="13">
    <source>
        <dbReference type="EMBL" id="AIB06815.1"/>
    </source>
</evidence>
<evidence type="ECO:0000256" key="5">
    <source>
        <dbReference type="ARBA" id="ARBA00005299"/>
    </source>
</evidence>
<dbReference type="InterPro" id="IPR009522">
    <property type="entry name" value="Capsid_Phlebovir/Tenuivir"/>
</dbReference>
<evidence type="ECO:0000256" key="7">
    <source>
        <dbReference type="ARBA" id="ARBA00022561"/>
    </source>
</evidence>
<dbReference type="Pfam" id="PF05733">
    <property type="entry name" value="Tenui_N"/>
    <property type="match status" value="1"/>
</dbReference>
<accession>A0A060D129</accession>
<evidence type="ECO:0000256" key="11">
    <source>
        <dbReference type="ARBA" id="ARBA00033344"/>
    </source>
</evidence>
<keyword evidence="10" id="KW-0687">Ribonucleoprotein</keyword>
<dbReference type="GO" id="GO:0003723">
    <property type="term" value="F:RNA binding"/>
    <property type="evidence" value="ECO:0007669"/>
    <property type="project" value="InterPro"/>
</dbReference>
<dbReference type="GO" id="GO:1990904">
    <property type="term" value="C:ribonucleoprotein complex"/>
    <property type="evidence" value="ECO:0007669"/>
    <property type="project" value="UniProtKB-KW"/>
</dbReference>
<feature type="non-terminal residue" evidence="13">
    <location>
        <position position="233"/>
    </location>
</feature>
<comment type="subcellular location">
    <subcellularLocation>
        <location evidence="1">Host Golgi apparatus</location>
    </subcellularLocation>
    <subcellularLocation>
        <location evidence="3">Host cytoplasm</location>
    </subcellularLocation>
    <subcellularLocation>
        <location evidence="4">Host endoplasmic reticulum-Golgi intermediate compartment</location>
    </subcellularLocation>
    <subcellularLocation>
        <location evidence="2">Host nucleus</location>
    </subcellularLocation>
</comment>
<evidence type="ECO:0000256" key="4">
    <source>
        <dbReference type="ARBA" id="ARBA00004452"/>
    </source>
</evidence>
<dbReference type="GO" id="GO:0042025">
    <property type="term" value="C:host cell nucleus"/>
    <property type="evidence" value="ECO:0007669"/>
    <property type="project" value="UniProtKB-SubCell"/>
</dbReference>
<name>A0A060D129_9VIRU</name>
<feature type="non-terminal residue" evidence="13">
    <location>
        <position position="1"/>
    </location>
</feature>
<dbReference type="PIRSF" id="PIRSF003953">
    <property type="entry name" value="N_PhelboV"/>
    <property type="match status" value="1"/>
</dbReference>
<evidence type="ECO:0000256" key="12">
    <source>
        <dbReference type="ARBA" id="ARBA00046628"/>
    </source>
</evidence>
<reference evidence="13" key="1">
    <citation type="journal article" date="2014" name="Virol. J.">
        <title>Viral metagenomic analysis of feces of wild small carnivores.</title>
        <authorList>
            <person name="Bodewes R."/>
            <person name="Ruiz-Gonzalez A."/>
            <person name="Schapendonk C.M."/>
            <person name="van den Brand J.M."/>
            <person name="Osterhaus A.D."/>
            <person name="Smits S.L."/>
        </authorList>
    </citation>
    <scope>NUCLEOTIDE SEQUENCE</scope>
    <source>
        <strain evidence="13">S23</strain>
    </source>
</reference>
<keyword evidence="8" id="KW-1048">Host nucleus</keyword>
<dbReference type="InterPro" id="IPR015971">
    <property type="entry name" value="Nucleocapsid_Phlebovirus"/>
</dbReference>
<keyword evidence="9 13" id="KW-0946">Virion</keyword>
<organism evidence="13">
    <name type="scientific">Otter fecal bunyavirus</name>
    <dbReference type="NCBI Taxonomy" id="1504566"/>
    <lineage>
        <taxon>Viruses</taxon>
        <taxon>Riboviria</taxon>
        <taxon>Orthornavirae</taxon>
        <taxon>Negarnaviricota</taxon>
        <taxon>Polyploviricotina</taxon>
        <taxon>Bunyaviricetes</taxon>
        <taxon>Elliovirales</taxon>
        <taxon>Peribunyaviridae</taxon>
    </lineage>
</organism>
<protein>
    <recommendedName>
        <fullName evidence="6">Nucleoprotein</fullName>
    </recommendedName>
    <alternativeName>
        <fullName evidence="11">Nucleocapsid protein</fullName>
    </alternativeName>
</protein>
<evidence type="ECO:0000256" key="2">
    <source>
        <dbReference type="ARBA" id="ARBA00004147"/>
    </source>
</evidence>
<keyword evidence="7" id="KW-0167">Capsid protein</keyword>
<dbReference type="GO" id="GO:0044172">
    <property type="term" value="C:host cell endoplasmic reticulum-Golgi intermediate compartment"/>
    <property type="evidence" value="ECO:0007669"/>
    <property type="project" value="UniProtKB-SubCell"/>
</dbReference>
<comment type="subunit">
    <text evidence="12">Homodimer. Homohexamer; ring-shaped, necessary to form the nucleocapsid. Homopentamers; opened pentamers in solution. Binds to viral genomic RNA. Interacts with glycoprotein Gn; this interaction allows packaging of nucleocapsids into virions.</text>
</comment>